<dbReference type="InterPro" id="IPR026960">
    <property type="entry name" value="RVT-Znf"/>
</dbReference>
<dbReference type="PANTHER" id="PTHR36617:SF16">
    <property type="entry name" value="OS04G0516500 PROTEIN"/>
    <property type="match status" value="1"/>
</dbReference>
<protein>
    <submittedName>
        <fullName evidence="2">Ribonuclease H protein</fullName>
    </submittedName>
</protein>
<evidence type="ECO:0000313" key="3">
    <source>
        <dbReference type="Proteomes" id="UP000265520"/>
    </source>
</evidence>
<dbReference type="Proteomes" id="UP000265520">
    <property type="component" value="Unassembled WGS sequence"/>
</dbReference>
<evidence type="ECO:0000259" key="1">
    <source>
        <dbReference type="Pfam" id="PF13966"/>
    </source>
</evidence>
<dbReference type="AlphaFoldDB" id="A0A392P710"/>
<feature type="non-terminal residue" evidence="2">
    <location>
        <position position="263"/>
    </location>
</feature>
<dbReference type="PANTHER" id="PTHR36617">
    <property type="entry name" value="PROTEIN, PUTATIVE-RELATED"/>
    <property type="match status" value="1"/>
</dbReference>
<keyword evidence="3" id="KW-1185">Reference proteome</keyword>
<comment type="caution">
    <text evidence="2">The sequence shown here is derived from an EMBL/GenBank/DDBJ whole genome shotgun (WGS) entry which is preliminary data.</text>
</comment>
<organism evidence="2 3">
    <name type="scientific">Trifolium medium</name>
    <dbReference type="NCBI Taxonomy" id="97028"/>
    <lineage>
        <taxon>Eukaryota</taxon>
        <taxon>Viridiplantae</taxon>
        <taxon>Streptophyta</taxon>
        <taxon>Embryophyta</taxon>
        <taxon>Tracheophyta</taxon>
        <taxon>Spermatophyta</taxon>
        <taxon>Magnoliopsida</taxon>
        <taxon>eudicotyledons</taxon>
        <taxon>Gunneridae</taxon>
        <taxon>Pentapetalae</taxon>
        <taxon>rosids</taxon>
        <taxon>fabids</taxon>
        <taxon>Fabales</taxon>
        <taxon>Fabaceae</taxon>
        <taxon>Papilionoideae</taxon>
        <taxon>50 kb inversion clade</taxon>
        <taxon>NPAAA clade</taxon>
        <taxon>Hologalegina</taxon>
        <taxon>IRL clade</taxon>
        <taxon>Trifolieae</taxon>
        <taxon>Trifolium</taxon>
    </lineage>
</organism>
<feature type="domain" description="Reverse transcriptase zinc-binding" evidence="1">
    <location>
        <begin position="172"/>
        <end position="262"/>
    </location>
</feature>
<proteinExistence type="predicted"/>
<reference evidence="2 3" key="1">
    <citation type="journal article" date="2018" name="Front. Plant Sci.">
        <title>Red Clover (Trifolium pratense) and Zigzag Clover (T. medium) - A Picture of Genomic Similarities and Differences.</title>
        <authorList>
            <person name="Dluhosova J."/>
            <person name="Istvanek J."/>
            <person name="Nedelnik J."/>
            <person name="Repkova J."/>
        </authorList>
    </citation>
    <scope>NUCLEOTIDE SEQUENCE [LARGE SCALE GENOMIC DNA]</scope>
    <source>
        <strain evidence="3">cv. 10/8</strain>
        <tissue evidence="2">Leaf</tissue>
    </source>
</reference>
<accession>A0A392P710</accession>
<dbReference type="Pfam" id="PF13966">
    <property type="entry name" value="zf-RVT"/>
    <property type="match status" value="1"/>
</dbReference>
<dbReference type="EMBL" id="LXQA010066987">
    <property type="protein sequence ID" value="MCI07871.1"/>
    <property type="molecule type" value="Genomic_DNA"/>
</dbReference>
<evidence type="ECO:0000313" key="2">
    <source>
        <dbReference type="EMBL" id="MCI07871.1"/>
    </source>
</evidence>
<name>A0A392P710_9FABA</name>
<sequence length="263" mass="30335">MVFNLSLLAKWRWRLLVEDKSQWKLALEAIYGDIGRPSLSFGRSKKTSIWWRDLVGLGVLRGVDGDWLEDSFVQKIGDGGDANFWHGNWCVLGPLVKAFPRLFSISLQSEACIKEMGVWMSGVWIWQLKWRRPFFIWEEELYRDFLRLLEEVHITLEKPSWSYRHDDGGIYSVKANYIFLASKMAPLSSLSPSHCDVLHKVWDSWAPSKVVVFSWQTLLSRIPTRYNLAKRGVMLDDDHLRCAVCGGGVESENHLFVLCPLAS</sequence>